<accession>A0A7V2SVY6</accession>
<proteinExistence type="inferred from homology"/>
<dbReference type="InterPro" id="IPR006674">
    <property type="entry name" value="HD_domain"/>
</dbReference>
<dbReference type="InterPro" id="IPR043128">
    <property type="entry name" value="Rev_trsase/Diguanyl_cyclase"/>
</dbReference>
<comment type="caution">
    <text evidence="14">The sequence shown here is derived from an EMBL/GenBank/DDBJ whole genome shotgun (WGS) entry which is preliminary data.</text>
</comment>
<dbReference type="PANTHER" id="PTHR36528:SF1">
    <property type="entry name" value="CRISPR SYSTEM SINGLE-STRAND-SPECIFIC DEOXYRIBONUCLEASE CAS10_CSM1 (SUBTYPE III-A)"/>
    <property type="match status" value="1"/>
</dbReference>
<evidence type="ECO:0000256" key="9">
    <source>
        <dbReference type="ARBA" id="ARBA00022839"/>
    </source>
</evidence>
<evidence type="ECO:0000256" key="5">
    <source>
        <dbReference type="ARBA" id="ARBA00022722"/>
    </source>
</evidence>
<dbReference type="Gene3D" id="1.10.3210.10">
    <property type="entry name" value="Hypothetical protein af1432"/>
    <property type="match status" value="1"/>
</dbReference>
<keyword evidence="6" id="KW-0547">Nucleotide-binding</keyword>
<keyword evidence="11" id="KW-0051">Antiviral defense</keyword>
<dbReference type="PANTHER" id="PTHR36528">
    <property type="entry name" value="CRISPR SYSTEM SINGLE-STRAND-SPECIFIC DEOXYRIBONUCLEASE CAS10/CSM1 (SUBTYPE III-A)"/>
    <property type="match status" value="1"/>
</dbReference>
<evidence type="ECO:0000256" key="10">
    <source>
        <dbReference type="ARBA" id="ARBA00022840"/>
    </source>
</evidence>
<dbReference type="EMBL" id="DRND01000226">
    <property type="protein sequence ID" value="HFC46786.1"/>
    <property type="molecule type" value="Genomic_DNA"/>
</dbReference>
<keyword evidence="9" id="KW-0269">Exonuclease</keyword>
<dbReference type="GO" id="GO:0016740">
    <property type="term" value="F:transferase activity"/>
    <property type="evidence" value="ECO:0007669"/>
    <property type="project" value="UniProtKB-KW"/>
</dbReference>
<reference evidence="14" key="1">
    <citation type="journal article" date="2020" name="mSystems">
        <title>Genome- and Community-Level Interaction Insights into Carbon Utilization and Element Cycling Functions of Hydrothermarchaeota in Hydrothermal Sediment.</title>
        <authorList>
            <person name="Zhou Z."/>
            <person name="Liu Y."/>
            <person name="Xu W."/>
            <person name="Pan J."/>
            <person name="Luo Z.H."/>
            <person name="Li M."/>
        </authorList>
    </citation>
    <scope>NUCLEOTIDE SEQUENCE [LARGE SCALE GENOMIC DNA]</scope>
    <source>
        <strain evidence="14">HyVt-503</strain>
    </source>
</reference>
<dbReference type="NCBIfam" id="TIGR02578">
    <property type="entry name" value="cas_TM1811_Csm1"/>
    <property type="match status" value="1"/>
</dbReference>
<keyword evidence="4" id="KW-0808">Transferase</keyword>
<feature type="domain" description="GGDEF" evidence="13">
    <location>
        <begin position="611"/>
        <end position="751"/>
    </location>
</feature>
<dbReference type="SUPFAM" id="SSF109604">
    <property type="entry name" value="HD-domain/PDEase-like"/>
    <property type="match status" value="1"/>
</dbReference>
<dbReference type="GO" id="GO:0004527">
    <property type="term" value="F:exonuclease activity"/>
    <property type="evidence" value="ECO:0007669"/>
    <property type="project" value="UniProtKB-KW"/>
</dbReference>
<evidence type="ECO:0000256" key="2">
    <source>
        <dbReference type="ARBA" id="ARBA00005700"/>
    </source>
</evidence>
<dbReference type="InterPro" id="IPR013408">
    <property type="entry name" value="Cas10/Csm1"/>
</dbReference>
<evidence type="ECO:0000256" key="8">
    <source>
        <dbReference type="ARBA" id="ARBA00022801"/>
    </source>
</evidence>
<evidence type="ECO:0000256" key="1">
    <source>
        <dbReference type="ARBA" id="ARBA00001968"/>
    </source>
</evidence>
<dbReference type="InterPro" id="IPR000160">
    <property type="entry name" value="GGDEF_dom"/>
</dbReference>
<evidence type="ECO:0000256" key="12">
    <source>
        <dbReference type="ARBA" id="ARBA00032922"/>
    </source>
</evidence>
<dbReference type="InterPro" id="IPR041062">
    <property type="entry name" value="Csm1_B"/>
</dbReference>
<sequence length="868" mass="99394">MYQTTLKVALAGLLHDIGKLAENGLEITREYIDNNAGLYRPKQNGHYTHRHALFTAAFIEKMSELLPPEFNSSKWGEGDSFINLAAMHHKPETAMQWIITVADRISSGLDRATFEEGEKIAYKDFKKTRLLPVIEALGPERCRDYNSAQRFKYEYALEPVSTASIFPRPRAELDTKEASDQYNVLFQRFVKALSGLYHRDNVELFSQHLDSLLMIYTSLLPACRAGDVVHDVSLYDHLKTTSAIAIALFQYHKSMGTMNEKHIQNDKDEKFLLIGGDFYGIQDFIFSMHGDTRKLRSKLLRGRSFGVTLLTELAARLICKRLGLPYMSILLSAAGKFHILAPNLDSTWATLDRCEQEINDWLFERTYGEASIGISRTVSAPKDFTRGSFRRLWDEHLQNVEEKKYHKIDLEACGGVVEHYFDTFDHALEPEERVCPLCAKRPANAKTKNDWLLAKEIAATCSFCRDHVYLGEKLVKNDFVAIYFNDRAIQKAGGGGLLEPIFGVYQLEFHRDWQPSKQFHPSLSSLWQIGVNEDGSIPTGATAKPIRGHVPWFRAIDNDDDCLLESAKKENKREEMIEQIREGAIKTFSHIAVKSRTRVSDGDKVVCHGIEALGVLKGDVDHLGMLFGCGLSDERFTISRLATLSRQLESFFSLYLPHKLAVTDEYFDTYTVFSGGDDLFLIGPWNRMAALALEIRDSFARFACNNDEITISMGITIRKPNTPVDAMAEEVETALKSAKNEGRNRITMFGQTMKWDDFRSLLEKKKEMEMWLDQGFISDVMFYKLNDFIHMAQMEERLTQEKRVSIKALGYLKWPALFRYHLERNVMGDKDQRKIAIEEVGKAFEWIKTYKGGVRIPLWHILYEKRKN</sequence>
<dbReference type="Pfam" id="PF18211">
    <property type="entry name" value="Csm1_B"/>
    <property type="match status" value="1"/>
</dbReference>
<comment type="similarity">
    <text evidence="2">Belongs to the CRISPR-associated Cas10/Csm1 family.</text>
</comment>
<dbReference type="InterPro" id="IPR054767">
    <property type="entry name" value="Cas10-Cmr2_palm2"/>
</dbReference>
<dbReference type="GO" id="GO:0005524">
    <property type="term" value="F:ATP binding"/>
    <property type="evidence" value="ECO:0007669"/>
    <property type="project" value="UniProtKB-KW"/>
</dbReference>
<organism evidence="14">
    <name type="scientific">Dissulfuribacter thermophilus</name>
    <dbReference type="NCBI Taxonomy" id="1156395"/>
    <lineage>
        <taxon>Bacteria</taxon>
        <taxon>Pseudomonadati</taxon>
        <taxon>Thermodesulfobacteriota</taxon>
        <taxon>Dissulfuribacteria</taxon>
        <taxon>Dissulfuribacterales</taxon>
        <taxon>Dissulfuribacteraceae</taxon>
        <taxon>Dissulfuribacter</taxon>
    </lineage>
</organism>
<evidence type="ECO:0000256" key="6">
    <source>
        <dbReference type="ARBA" id="ARBA00022741"/>
    </source>
</evidence>
<protein>
    <recommendedName>
        <fullName evidence="3">CRISPR system single-strand-specific deoxyribonuclease Cas10/Csm1 (subtype III-A)</fullName>
    </recommendedName>
    <alternativeName>
        <fullName evidence="12">Cyclic oligoadenylate synthase</fullName>
    </alternativeName>
</protein>
<dbReference type="InterPro" id="IPR052117">
    <property type="entry name" value="Cas10/Csm1_subtype-III-A"/>
</dbReference>
<evidence type="ECO:0000256" key="7">
    <source>
        <dbReference type="ARBA" id="ARBA00022759"/>
    </source>
</evidence>
<dbReference type="GO" id="GO:0051607">
    <property type="term" value="P:defense response to virus"/>
    <property type="evidence" value="ECO:0007669"/>
    <property type="project" value="UniProtKB-KW"/>
</dbReference>
<dbReference type="Pfam" id="PF01966">
    <property type="entry name" value="HD"/>
    <property type="match status" value="1"/>
</dbReference>
<dbReference type="Pfam" id="PF22335">
    <property type="entry name" value="Cas10-Cmr2_palm2"/>
    <property type="match status" value="1"/>
</dbReference>
<dbReference type="GO" id="GO:0004519">
    <property type="term" value="F:endonuclease activity"/>
    <property type="evidence" value="ECO:0007669"/>
    <property type="project" value="UniProtKB-KW"/>
</dbReference>
<dbReference type="Proteomes" id="UP000885797">
    <property type="component" value="Unassembled WGS sequence"/>
</dbReference>
<gene>
    <name evidence="14" type="primary">cas10</name>
    <name evidence="14" type="ORF">ENJ63_02770</name>
</gene>
<dbReference type="Gene3D" id="3.30.70.270">
    <property type="match status" value="1"/>
</dbReference>
<dbReference type="PROSITE" id="PS50887">
    <property type="entry name" value="GGDEF"/>
    <property type="match status" value="1"/>
</dbReference>
<evidence type="ECO:0000256" key="3">
    <source>
        <dbReference type="ARBA" id="ARBA00014333"/>
    </source>
</evidence>
<evidence type="ECO:0000256" key="11">
    <source>
        <dbReference type="ARBA" id="ARBA00023118"/>
    </source>
</evidence>
<evidence type="ECO:0000256" key="4">
    <source>
        <dbReference type="ARBA" id="ARBA00022679"/>
    </source>
</evidence>
<keyword evidence="10" id="KW-0067">ATP-binding</keyword>
<comment type="cofactor">
    <cofactor evidence="1">
        <name>a divalent metal cation</name>
        <dbReference type="ChEBI" id="CHEBI:60240"/>
    </cofactor>
</comment>
<keyword evidence="7" id="KW-0255">Endonuclease</keyword>
<keyword evidence="5" id="KW-0540">Nuclease</keyword>
<keyword evidence="8" id="KW-0378">Hydrolase</keyword>
<evidence type="ECO:0000313" key="14">
    <source>
        <dbReference type="EMBL" id="HFC46786.1"/>
    </source>
</evidence>
<name>A0A7V2SVY6_9BACT</name>
<evidence type="ECO:0000259" key="13">
    <source>
        <dbReference type="PROSITE" id="PS50887"/>
    </source>
</evidence>
<dbReference type="AlphaFoldDB" id="A0A7V2SVY6"/>